<dbReference type="EMBL" id="CAJVPY010000731">
    <property type="protein sequence ID" value="CAG8489332.1"/>
    <property type="molecule type" value="Genomic_DNA"/>
</dbReference>
<keyword evidence="2" id="KW-1185">Reference proteome</keyword>
<evidence type="ECO:0000313" key="1">
    <source>
        <dbReference type="EMBL" id="CAG8489332.1"/>
    </source>
</evidence>
<organism evidence="1 2">
    <name type="scientific">Dentiscutata erythropus</name>
    <dbReference type="NCBI Taxonomy" id="1348616"/>
    <lineage>
        <taxon>Eukaryota</taxon>
        <taxon>Fungi</taxon>
        <taxon>Fungi incertae sedis</taxon>
        <taxon>Mucoromycota</taxon>
        <taxon>Glomeromycotina</taxon>
        <taxon>Glomeromycetes</taxon>
        <taxon>Diversisporales</taxon>
        <taxon>Gigasporaceae</taxon>
        <taxon>Dentiscutata</taxon>
    </lineage>
</organism>
<sequence length="281" mass="30898">MDMAIADIALYFWVTAKVALQEGQHKILNNAIQIDPKCVNTGNNSFSELNTFNCTPVSTLCNLTSDFCSQASIKCLSSLYNVNGNILNTSNIFIPPEKIASLYNVSIPASSDQLGKLEWLISGQYDSNPSTKYNRVHANTTRAVSYGIFEMNKELSIALKAASFNRSSMFFAQEAERQLILEIGGMLASVAVGNVEQSLEKVSLDGYIGKYDKEINSNGHRVVVQTVIAEIITGADRIVYDAIRAPSCRTCFNSIVFQHQLLSQDQAGIGLRVLSHQLRTL</sequence>
<accession>A0A9N8WLW1</accession>
<dbReference type="OrthoDB" id="2396651at2759"/>
<proteinExistence type="predicted"/>
<evidence type="ECO:0000313" key="2">
    <source>
        <dbReference type="Proteomes" id="UP000789405"/>
    </source>
</evidence>
<dbReference type="Proteomes" id="UP000789405">
    <property type="component" value="Unassembled WGS sequence"/>
</dbReference>
<gene>
    <name evidence="1" type="ORF">DERYTH_LOCUS2332</name>
</gene>
<reference evidence="1" key="1">
    <citation type="submission" date="2021-06" db="EMBL/GenBank/DDBJ databases">
        <authorList>
            <person name="Kallberg Y."/>
            <person name="Tangrot J."/>
            <person name="Rosling A."/>
        </authorList>
    </citation>
    <scope>NUCLEOTIDE SEQUENCE</scope>
    <source>
        <strain evidence="1">MA453B</strain>
    </source>
</reference>
<comment type="caution">
    <text evidence="1">The sequence shown here is derived from an EMBL/GenBank/DDBJ whole genome shotgun (WGS) entry which is preliminary data.</text>
</comment>
<name>A0A9N8WLW1_9GLOM</name>
<protein>
    <submittedName>
        <fullName evidence="1">5111_t:CDS:1</fullName>
    </submittedName>
</protein>
<dbReference type="AlphaFoldDB" id="A0A9N8WLW1"/>